<proteinExistence type="predicted"/>
<dbReference type="EMBL" id="CAJNOR010000930">
    <property type="protein sequence ID" value="CAF1038917.1"/>
    <property type="molecule type" value="Genomic_DNA"/>
</dbReference>
<keyword evidence="1" id="KW-0812">Transmembrane</keyword>
<dbReference type="Pfam" id="PF14518">
    <property type="entry name" value="Haem_oxygenas_2"/>
    <property type="match status" value="1"/>
</dbReference>
<comment type="caution">
    <text evidence="2">The sequence shown here is derived from an EMBL/GenBank/DDBJ whole genome shotgun (WGS) entry which is preliminary data.</text>
</comment>
<name>A0A814JKH3_ADIRI</name>
<keyword evidence="3" id="KW-1185">Reference proteome</keyword>
<dbReference type="SMART" id="SM01236">
    <property type="entry name" value="Haem_oxygenase_2"/>
    <property type="match status" value="1"/>
</dbReference>
<organism evidence="2 3">
    <name type="scientific">Adineta ricciae</name>
    <name type="common">Rotifer</name>
    <dbReference type="NCBI Taxonomy" id="249248"/>
    <lineage>
        <taxon>Eukaryota</taxon>
        <taxon>Metazoa</taxon>
        <taxon>Spiralia</taxon>
        <taxon>Gnathifera</taxon>
        <taxon>Rotifera</taxon>
        <taxon>Eurotatoria</taxon>
        <taxon>Bdelloidea</taxon>
        <taxon>Adinetida</taxon>
        <taxon>Adinetidae</taxon>
        <taxon>Adineta</taxon>
    </lineage>
</organism>
<dbReference type="Proteomes" id="UP000663828">
    <property type="component" value="Unassembled WGS sequence"/>
</dbReference>
<evidence type="ECO:0000313" key="2">
    <source>
        <dbReference type="EMBL" id="CAF1038917.1"/>
    </source>
</evidence>
<evidence type="ECO:0000256" key="1">
    <source>
        <dbReference type="SAM" id="Phobius"/>
    </source>
</evidence>
<dbReference type="AlphaFoldDB" id="A0A814JKH3"/>
<dbReference type="Gene3D" id="1.20.910.10">
    <property type="entry name" value="Heme oxygenase-like"/>
    <property type="match status" value="1"/>
</dbReference>
<keyword evidence="1" id="KW-0472">Membrane</keyword>
<dbReference type="InterPro" id="IPR016084">
    <property type="entry name" value="Haem_Oase-like_multi-hlx"/>
</dbReference>
<gene>
    <name evidence="2" type="ORF">XAT740_LOCUS15155</name>
</gene>
<protein>
    <submittedName>
        <fullName evidence="2">Uncharacterized protein</fullName>
    </submittedName>
</protein>
<evidence type="ECO:0000313" key="3">
    <source>
        <dbReference type="Proteomes" id="UP000663828"/>
    </source>
</evidence>
<feature type="transmembrane region" description="Helical" evidence="1">
    <location>
        <begin position="23"/>
        <end position="46"/>
    </location>
</feature>
<sequence>MQITSSILPLINNLFNDVLCSMMAVEITIVILLCAIGVVFGNIYAFSKYKPIKTNKGKLTKTLDDYSYRDLFHFFINPENHYDKIHIAKEFSERMHAAAAKYMMEDHEDNHDFPDHFTYIPYDKKKVNEKLNNIFERLFKKYYLDWCEAGQPVSNDSLFWWAQTKLHLTTYLIQHAPYHLTDGAWLRGVPQGPMSAASGKLFSIYIDEMGNGDVLQNHCNVYLNVLESLGLKVPSIFSREFVDQQSIFEVSFKKPLLPLTTSLFPKTFEPEILGYTLWLETTSPAHHASLRKILERYNLNPSFSLLHTTIDNNVNGHGRYARDAVTIYLNQIMETQGEEAVQEHWKRIWIGYVAYGMTGNIHSALQQYFEKQKVLTPRQEFIRLIKKKSSGAKGMHNSIRVGPEGHLLNELFSSGNAEKLCEQLESSDLIVKGDPGASKFLNYSIGFHGPMYQIFDADELIIISRWILSLQPSAVNEMLSLVLQRRKLAEKISNHVTLKLSDKSHKSLQQLFAGNMTDLLAAFRASEWTVPFNGQRLTKENVDTCKLMRAIESNGELEQVFNRDTDDKRVLQQWLLMGAPLPNETLAASEISKRKIKIQSHERFKFEL</sequence>
<accession>A0A814JKH3</accession>
<keyword evidence="1" id="KW-1133">Transmembrane helix</keyword>
<reference evidence="2" key="1">
    <citation type="submission" date="2021-02" db="EMBL/GenBank/DDBJ databases">
        <authorList>
            <person name="Nowell W R."/>
        </authorList>
    </citation>
    <scope>NUCLEOTIDE SEQUENCE</scope>
</reference>